<keyword evidence="1" id="KW-0732">Signal</keyword>
<reference evidence="2" key="1">
    <citation type="journal article" date="2013" name="Extremophiles">
        <title>Proteinivorax tanatarense gen. nov., sp. nov., an anaerobic, haloalkaliphilic, proteolytic bacterium isolated from a decaying algal bloom, and proposal of Proteinivoraceae fam. nov.</title>
        <authorList>
            <person name="Kevbrin V."/>
            <person name="Boltyanskaya Y."/>
            <person name="Zhilina T."/>
            <person name="Kolganova T."/>
            <person name="Lavrentjeva E."/>
            <person name="Kuznetsov B."/>
        </authorList>
    </citation>
    <scope>NUCLEOTIDE SEQUENCE</scope>
    <source>
        <strain evidence="2">Z-910T</strain>
    </source>
</reference>
<dbReference type="EMBL" id="CP158367">
    <property type="protein sequence ID" value="XBX74657.1"/>
    <property type="molecule type" value="Genomic_DNA"/>
</dbReference>
<protein>
    <submittedName>
        <fullName evidence="2">Uncharacterized protein</fullName>
    </submittedName>
</protein>
<gene>
    <name evidence="2" type="ORF">PRVXT_002715</name>
</gene>
<sequence length="109" mass="12276">MLKKRLMMVTALVLGGLFFLGAMPVEAVENAEQDETALARSPKYFARWYRDTSCFKYVTVRCACCGTSYQGYLSFQGEQNSNNEYLYAGSLYRTDLGFYPNPGPCGCCR</sequence>
<evidence type="ECO:0000313" key="2">
    <source>
        <dbReference type="EMBL" id="XBX74657.1"/>
    </source>
</evidence>
<feature type="chain" id="PRO_5043986348" evidence="1">
    <location>
        <begin position="28"/>
        <end position="109"/>
    </location>
</feature>
<dbReference type="RefSeq" id="WP_350343406.1">
    <property type="nucleotide sequence ID" value="NZ_CP158367.1"/>
</dbReference>
<evidence type="ECO:0000256" key="1">
    <source>
        <dbReference type="SAM" id="SignalP"/>
    </source>
</evidence>
<feature type="signal peptide" evidence="1">
    <location>
        <begin position="1"/>
        <end position="27"/>
    </location>
</feature>
<organism evidence="2">
    <name type="scientific">Proteinivorax tanatarense</name>
    <dbReference type="NCBI Taxonomy" id="1260629"/>
    <lineage>
        <taxon>Bacteria</taxon>
        <taxon>Bacillati</taxon>
        <taxon>Bacillota</taxon>
        <taxon>Clostridia</taxon>
        <taxon>Eubacteriales</taxon>
        <taxon>Proteinivoracaceae</taxon>
        <taxon>Proteinivorax</taxon>
    </lineage>
</organism>
<reference evidence="2" key="2">
    <citation type="submission" date="2024-06" db="EMBL/GenBank/DDBJ databases">
        <authorList>
            <person name="Petrova K.O."/>
            <person name="Toshchakov S.V."/>
            <person name="Boltjanskaja Y.V."/>
            <person name="Kevbrin V."/>
        </authorList>
    </citation>
    <scope>NUCLEOTIDE SEQUENCE</scope>
    <source>
        <strain evidence="2">Z-910T</strain>
    </source>
</reference>
<dbReference type="AlphaFoldDB" id="A0AAU7VL37"/>
<accession>A0AAU7VL37</accession>
<proteinExistence type="predicted"/>
<name>A0AAU7VL37_9FIRM</name>